<feature type="region of interest" description="Disordered" evidence="1">
    <location>
        <begin position="1"/>
        <end position="24"/>
    </location>
</feature>
<dbReference type="InterPro" id="IPR002469">
    <property type="entry name" value="Peptidase_S9B_N"/>
</dbReference>
<dbReference type="Gene3D" id="2.140.10.30">
    <property type="entry name" value="Dipeptidylpeptidase IV, N-terminal domain"/>
    <property type="match status" value="1"/>
</dbReference>
<evidence type="ECO:0000313" key="4">
    <source>
        <dbReference type="EMBL" id="MFC4497184.1"/>
    </source>
</evidence>
<dbReference type="SUPFAM" id="SSF53474">
    <property type="entry name" value="alpha/beta-Hydrolases"/>
    <property type="match status" value="1"/>
</dbReference>
<gene>
    <name evidence="4" type="ORF">ACFPA8_23935</name>
</gene>
<dbReference type="EMBL" id="JBHSFH010000014">
    <property type="protein sequence ID" value="MFC4497184.1"/>
    <property type="molecule type" value="Genomic_DNA"/>
</dbReference>
<dbReference type="Gene3D" id="3.40.50.1820">
    <property type="entry name" value="alpha/beta hydrolase"/>
    <property type="match status" value="1"/>
</dbReference>
<protein>
    <submittedName>
        <fullName evidence="4">Prolyl oligopeptidase family serine peptidase</fullName>
    </submittedName>
</protein>
<dbReference type="InterPro" id="IPR029058">
    <property type="entry name" value="AB_hydrolase_fold"/>
</dbReference>
<dbReference type="InterPro" id="IPR001375">
    <property type="entry name" value="Peptidase_S9_cat"/>
</dbReference>
<dbReference type="SUPFAM" id="SSF82171">
    <property type="entry name" value="DPP6 N-terminal domain-like"/>
    <property type="match status" value="1"/>
</dbReference>
<dbReference type="PANTHER" id="PTHR11731:SF193">
    <property type="entry name" value="DIPEPTIDYL PEPTIDASE 9"/>
    <property type="match status" value="1"/>
</dbReference>
<feature type="domain" description="Peptidase S9 prolyl oligopeptidase catalytic" evidence="2">
    <location>
        <begin position="513"/>
        <end position="709"/>
    </location>
</feature>
<name>A0ABV9ADS3_9ACTN</name>
<evidence type="ECO:0000256" key="1">
    <source>
        <dbReference type="SAM" id="MobiDB-lite"/>
    </source>
</evidence>
<feature type="region of interest" description="Disordered" evidence="1">
    <location>
        <begin position="79"/>
        <end position="99"/>
    </location>
</feature>
<evidence type="ECO:0000313" key="5">
    <source>
        <dbReference type="Proteomes" id="UP001595997"/>
    </source>
</evidence>
<proteinExistence type="predicted"/>
<comment type="caution">
    <text evidence="4">The sequence shown here is derived from an EMBL/GenBank/DDBJ whole genome shotgun (WGS) entry which is preliminary data.</text>
</comment>
<dbReference type="Pfam" id="PF00326">
    <property type="entry name" value="Peptidase_S9"/>
    <property type="match status" value="1"/>
</dbReference>
<dbReference type="Pfam" id="PF00930">
    <property type="entry name" value="DPPIV_N"/>
    <property type="match status" value="1"/>
</dbReference>
<evidence type="ECO:0000259" key="2">
    <source>
        <dbReference type="Pfam" id="PF00326"/>
    </source>
</evidence>
<sequence>MAEADDPPADSSVPHGAPSPLHAAAFPQQFARTRRFSLGAVRDVTLSPDGQRALFVRTGGDDPLGALWLWEDGRERLLAHPRSMGTGPSEPTEEERTRRERARDLASGVTAYAVDDSAELAALALDGALWAVRTRQGEPFPVPAAGPVTDPRPSPDGRFIAYVTGGALHVVGTDGSGDRLLAAPEADEVTYGLTDHVSAESMDRMRGYWWAPDGSALLAARVDTSAVRRRYLADPAEPHRPPRVQRYPVAGTANAEVTAWLLRLDGSRIQVGWDRAGFEYLAAAGWDAHGPLVTVQSRDQRTVRTLAVDPGSGGTSVLAEQLDDHWVELLPGAYCRTASGALVVPCESEDTRRLRVGGEVVTPPGLQVRAVLGTEGETVLFSAAEEPMETHVWSFSPGSGRVRISGTPGVHTGLSRGGTTVLDSLTDEGRQVSVLRMDTPPAVIASRAEEPSLRPRPVRMALGERQLRSALFLPSWYDPEAPDAASLPVLLDPYSGPGMQLVVRGRTWNACVSQWFAEQGYAVLVTDGRGTPGRGPAWEKAVWGDQFTPVLEDQIDALHAAAERYPCLDLDRVGIRGWSFGGSLAAAAVLRRPETFHAAVAGAPAIDPRLYDTHWKERFLGHPDEHPEHYDRCTLTREAKLLRRPLLLVHGTADDNVAFAHTLRMSAALQAAGCEHAVLPLPGQSHIVSDEVTSARLLTTQLVFLDKALRL</sequence>
<organism evidence="4 5">
    <name type="scientific">Streptomyces ovatisporus</name>
    <dbReference type="NCBI Taxonomy" id="1128682"/>
    <lineage>
        <taxon>Bacteria</taxon>
        <taxon>Bacillati</taxon>
        <taxon>Actinomycetota</taxon>
        <taxon>Actinomycetes</taxon>
        <taxon>Kitasatosporales</taxon>
        <taxon>Streptomycetaceae</taxon>
        <taxon>Streptomyces</taxon>
    </lineage>
</organism>
<keyword evidence="5" id="KW-1185">Reference proteome</keyword>
<evidence type="ECO:0000259" key="3">
    <source>
        <dbReference type="Pfam" id="PF00930"/>
    </source>
</evidence>
<accession>A0ABV9ADS3</accession>
<dbReference type="RefSeq" id="WP_386451711.1">
    <property type="nucleotide sequence ID" value="NZ_JBHSFH010000014.1"/>
</dbReference>
<reference evidence="5" key="1">
    <citation type="journal article" date="2019" name="Int. J. Syst. Evol. Microbiol.">
        <title>The Global Catalogue of Microorganisms (GCM) 10K type strain sequencing project: providing services to taxonomists for standard genome sequencing and annotation.</title>
        <authorList>
            <consortium name="The Broad Institute Genomics Platform"/>
            <consortium name="The Broad Institute Genome Sequencing Center for Infectious Disease"/>
            <person name="Wu L."/>
            <person name="Ma J."/>
        </authorList>
    </citation>
    <scope>NUCLEOTIDE SEQUENCE [LARGE SCALE GENOMIC DNA]</scope>
    <source>
        <strain evidence="5">CGMCC 4.7357</strain>
    </source>
</reference>
<dbReference type="PANTHER" id="PTHR11731">
    <property type="entry name" value="PROTEASE FAMILY S9B,C DIPEPTIDYL-PEPTIDASE IV-RELATED"/>
    <property type="match status" value="1"/>
</dbReference>
<dbReference type="InterPro" id="IPR050278">
    <property type="entry name" value="Serine_Prot_S9B/DPPIV"/>
</dbReference>
<feature type="domain" description="Dipeptidylpeptidase IV N-terminal" evidence="3">
    <location>
        <begin position="132"/>
        <end position="394"/>
    </location>
</feature>
<dbReference type="Proteomes" id="UP001595997">
    <property type="component" value="Unassembled WGS sequence"/>
</dbReference>